<dbReference type="InterPro" id="IPR006626">
    <property type="entry name" value="PbH1"/>
</dbReference>
<proteinExistence type="predicted"/>
<evidence type="ECO:0000313" key="1">
    <source>
        <dbReference type="EMBL" id="MDO1511222.1"/>
    </source>
</evidence>
<dbReference type="Proteomes" id="UP001168579">
    <property type="component" value="Unassembled WGS sequence"/>
</dbReference>
<dbReference type="SUPFAM" id="SSF51126">
    <property type="entry name" value="Pectin lyase-like"/>
    <property type="match status" value="1"/>
</dbReference>
<gene>
    <name evidence="1" type="ORF">Q2T41_00915</name>
</gene>
<dbReference type="SMART" id="SM00710">
    <property type="entry name" value="PbH1"/>
    <property type="match status" value="3"/>
</dbReference>
<dbReference type="EMBL" id="JAUKUC010000001">
    <property type="protein sequence ID" value="MDO1511222.1"/>
    <property type="molecule type" value="Genomic_DNA"/>
</dbReference>
<accession>A0ABT8RJJ9</accession>
<name>A0ABT8RJJ9_9FLAO</name>
<protein>
    <recommendedName>
        <fullName evidence="3">Right-handed parallel beta-helix repeat-containing protein</fullName>
    </recommendedName>
</protein>
<dbReference type="InterPro" id="IPR011050">
    <property type="entry name" value="Pectin_lyase_fold/virulence"/>
</dbReference>
<keyword evidence="2" id="KW-1185">Reference proteome</keyword>
<dbReference type="RefSeq" id="WP_304434329.1">
    <property type="nucleotide sequence ID" value="NZ_JAUKUC010000001.1"/>
</dbReference>
<reference evidence="1" key="2">
    <citation type="submission" date="2023-06" db="EMBL/GenBank/DDBJ databases">
        <authorList>
            <person name="Lucena T."/>
            <person name="Sun Q."/>
        </authorList>
    </citation>
    <scope>NUCLEOTIDE SEQUENCE</scope>
    <source>
        <strain evidence="1">CECT 8869</strain>
    </source>
</reference>
<comment type="caution">
    <text evidence="1">The sequence shown here is derived from an EMBL/GenBank/DDBJ whole genome shotgun (WGS) entry which is preliminary data.</text>
</comment>
<reference evidence="1" key="1">
    <citation type="journal article" date="2014" name="Int. J. Syst. Evol. Microbiol.">
        <title>Complete genome of a new Firmicutes species belonging to the dominant human colonic microbiota ('Ruminococcus bicirculans') reveals two chromosomes and a selective capacity to utilize plant glucans.</title>
        <authorList>
            <consortium name="NISC Comparative Sequencing Program"/>
            <person name="Wegmann U."/>
            <person name="Louis P."/>
            <person name="Goesmann A."/>
            <person name="Henrissat B."/>
            <person name="Duncan S.H."/>
            <person name="Flint H.J."/>
        </authorList>
    </citation>
    <scope>NUCLEOTIDE SEQUENCE</scope>
    <source>
        <strain evidence="1">CECT 8869</strain>
    </source>
</reference>
<evidence type="ECO:0008006" key="3">
    <source>
        <dbReference type="Google" id="ProtNLM"/>
    </source>
</evidence>
<sequence>MRVNFLIVFSAIIALIVTTSCRKNFEYSPSMGQLTFSKDTVFLDTVFTNIGSSTYTLKVYNRTKEDMFIPEISLRNGADSYYRLNVDGVAGKTFNNIPLYAQDSLYILIETTIEITDNSNEIIYTDAILFDQSPFQQSVELITLAKDAIFLHPNNWGSNANNITLYTDENGDEVSVNGFELSEDSLHFTANKPYVIFGYAIVPDEKELHIDAGARVYFHNNSGLVVREKARITINGKLSNDKERLENQVIFEGDRLEPAYNDMPGQWGTIWISKGSIGNTIDYLTIKNAQIGLFIEGEAIQNTESLVIRNSQVYNNGQHNIWAKQAIIIAENLVLGGAGSTSLQIENGGHYNFTHCTIANYWNKGFRIVPTLTVSNSSRSNPELHFDLVQLDFKNSIIDGNTAYELELTPSNDKLFNFSFLNCHIQYTQDQLPAEDGPLYDFLNTDYYSNIYTGGNLDYFKPSSNDFRIGLDSYVIGKGDQNIANNVPNDLLGTTRTLTSDLGAYQAIMKETSE</sequence>
<dbReference type="PROSITE" id="PS51257">
    <property type="entry name" value="PROKAR_LIPOPROTEIN"/>
    <property type="match status" value="1"/>
</dbReference>
<evidence type="ECO:0000313" key="2">
    <source>
        <dbReference type="Proteomes" id="UP001168579"/>
    </source>
</evidence>
<organism evidence="1 2">
    <name type="scientific">Maribacter confluentis</name>
    <dbReference type="NCBI Taxonomy" id="1656093"/>
    <lineage>
        <taxon>Bacteria</taxon>
        <taxon>Pseudomonadati</taxon>
        <taxon>Bacteroidota</taxon>
        <taxon>Flavobacteriia</taxon>
        <taxon>Flavobacteriales</taxon>
        <taxon>Flavobacteriaceae</taxon>
        <taxon>Maribacter</taxon>
    </lineage>
</organism>